<dbReference type="InterPro" id="IPR011250">
    <property type="entry name" value="OMP/PagP_B-barrel"/>
</dbReference>
<dbReference type="AlphaFoldDB" id="A0A812IPC7"/>
<dbReference type="PANTHER" id="PTHR36920">
    <property type="match status" value="1"/>
</dbReference>
<dbReference type="GO" id="GO:0055085">
    <property type="term" value="P:transmembrane transport"/>
    <property type="evidence" value="ECO:0007669"/>
    <property type="project" value="TreeGrafter"/>
</dbReference>
<evidence type="ECO:0000313" key="2">
    <source>
        <dbReference type="Proteomes" id="UP000601435"/>
    </source>
</evidence>
<dbReference type="OrthoDB" id="10256648at2759"/>
<evidence type="ECO:0000313" key="1">
    <source>
        <dbReference type="EMBL" id="CAE7148948.1"/>
    </source>
</evidence>
<dbReference type="InterPro" id="IPR005618">
    <property type="entry name" value="OMPW"/>
</dbReference>
<comment type="caution">
    <text evidence="1">The sequence shown here is derived from an EMBL/GenBank/DDBJ whole genome shotgun (WGS) entry which is preliminary data.</text>
</comment>
<keyword evidence="2" id="KW-1185">Reference proteome</keyword>
<dbReference type="Gene3D" id="2.40.160.20">
    <property type="match status" value="1"/>
</dbReference>
<dbReference type="Pfam" id="PF03922">
    <property type="entry name" value="OmpW"/>
    <property type="match status" value="1"/>
</dbReference>
<dbReference type="SUPFAM" id="SSF56925">
    <property type="entry name" value="OMPA-like"/>
    <property type="match status" value="1"/>
</dbReference>
<organism evidence="1 2">
    <name type="scientific">Symbiodinium necroappetens</name>
    <dbReference type="NCBI Taxonomy" id="1628268"/>
    <lineage>
        <taxon>Eukaryota</taxon>
        <taxon>Sar</taxon>
        <taxon>Alveolata</taxon>
        <taxon>Dinophyceae</taxon>
        <taxon>Suessiales</taxon>
        <taxon>Symbiodiniaceae</taxon>
        <taxon>Symbiodinium</taxon>
    </lineage>
</organism>
<name>A0A812IPC7_9DINO</name>
<protein>
    <submittedName>
        <fullName evidence="1">OmpW protein</fullName>
    </submittedName>
</protein>
<dbReference type="Proteomes" id="UP000601435">
    <property type="component" value="Unassembled WGS sequence"/>
</dbReference>
<dbReference type="PANTHER" id="PTHR36920:SF1">
    <property type="entry name" value="OUTER MEMBRANE PROTEIN W"/>
    <property type="match status" value="1"/>
</dbReference>
<dbReference type="GO" id="GO:0019867">
    <property type="term" value="C:outer membrane"/>
    <property type="evidence" value="ECO:0007669"/>
    <property type="project" value="InterPro"/>
</dbReference>
<gene>
    <name evidence="1" type="primary">ompW</name>
    <name evidence="1" type="ORF">SNEC2469_LOCUS56</name>
</gene>
<proteinExistence type="predicted"/>
<reference evidence="1" key="1">
    <citation type="submission" date="2021-02" db="EMBL/GenBank/DDBJ databases">
        <authorList>
            <person name="Dougan E. K."/>
            <person name="Rhodes N."/>
            <person name="Thang M."/>
            <person name="Chan C."/>
        </authorList>
    </citation>
    <scope>NUCLEOTIDE SEQUENCE</scope>
</reference>
<sequence>MLGTTVQTQAHEAGDFIIRGGIANVSPDASSSALILDGSAIGRSSADVDDDTQLGLTFTYMLTNDWAVDVLASTPFTHDISASTGDLGLGTIDAGKTTHLPPTVSLLYFPAASDSKFQPYFGAGLNYTLFFDEEVDSQLEGVLGRGSLELDPSFGLAVQAGFDYKLTENMYFNAGIWWIDIDTDAEFEFAANRITTEVEIDPFVYMIGLGWKF</sequence>
<accession>A0A812IPC7</accession>
<dbReference type="EMBL" id="CAJNJA010000001">
    <property type="protein sequence ID" value="CAE7148948.1"/>
    <property type="molecule type" value="Genomic_DNA"/>
</dbReference>